<dbReference type="InterPro" id="IPR009366">
    <property type="entry name" value="Protein_Veg"/>
</dbReference>
<dbReference type="EMBL" id="PHEX01000028">
    <property type="protein sequence ID" value="PKQ28197.1"/>
    <property type="molecule type" value="Genomic_DNA"/>
</dbReference>
<dbReference type="PANTHER" id="PTHR40026:SF1">
    <property type="entry name" value="PROTEIN VEG"/>
    <property type="match status" value="1"/>
</dbReference>
<protein>
    <submittedName>
        <fullName evidence="1">Veg protein</fullName>
    </submittedName>
</protein>
<comment type="caution">
    <text evidence="1">The sequence shown here is derived from an EMBL/GenBank/DDBJ whole genome shotgun (WGS) entry which is preliminary data.</text>
</comment>
<evidence type="ECO:0000313" key="2">
    <source>
        <dbReference type="Proteomes" id="UP000233654"/>
    </source>
</evidence>
<reference evidence="1 2" key="1">
    <citation type="journal article" date="2017" name="ISME J.">
        <title>Potential for microbial H2 and metal transformations associated with novel bacteria and archaea in deep terrestrial subsurface sediments.</title>
        <authorList>
            <person name="Hernsdorf A.W."/>
            <person name="Amano Y."/>
            <person name="Miyakawa K."/>
            <person name="Ise K."/>
            <person name="Suzuki Y."/>
            <person name="Anantharaman K."/>
            <person name="Probst A."/>
            <person name="Burstein D."/>
            <person name="Thomas B.C."/>
            <person name="Banfield J.F."/>
        </authorList>
    </citation>
    <scope>NUCLEOTIDE SEQUENCE [LARGE SCALE GENOMIC DNA]</scope>
    <source>
        <strain evidence="1">HGW-Actinobacteria-3</strain>
    </source>
</reference>
<dbReference type="PANTHER" id="PTHR40026">
    <property type="entry name" value="PROTEIN VEG"/>
    <property type="match status" value="1"/>
</dbReference>
<evidence type="ECO:0000313" key="1">
    <source>
        <dbReference type="EMBL" id="PKQ28197.1"/>
    </source>
</evidence>
<dbReference type="AlphaFoldDB" id="A0A2N3G655"/>
<dbReference type="Proteomes" id="UP000233654">
    <property type="component" value="Unassembled WGS sequence"/>
</dbReference>
<accession>A0A2N3G655</accession>
<name>A0A2N3G655_9ACTN</name>
<sequence>MKVNVLQRIREDLKECLGEKLKVRANKGRKVVVENMAVLEETYPHVFVVRVDAKTAPGQRISYSYTDIITKTVELSKPDSEEDMFVWLSS</sequence>
<dbReference type="GO" id="GO:0006355">
    <property type="term" value="P:regulation of DNA-templated transcription"/>
    <property type="evidence" value="ECO:0007669"/>
    <property type="project" value="InterPro"/>
</dbReference>
<gene>
    <name evidence="1" type="ORF">CVT63_04045</name>
</gene>
<proteinExistence type="predicted"/>
<organism evidence="1 2">
    <name type="scientific">Candidatus Anoxymicrobium japonicum</name>
    <dbReference type="NCBI Taxonomy" id="2013648"/>
    <lineage>
        <taxon>Bacteria</taxon>
        <taxon>Bacillati</taxon>
        <taxon>Actinomycetota</taxon>
        <taxon>Candidatus Geothermincolia</taxon>
        <taxon>Candidatus Geothermincolales</taxon>
        <taxon>Candidatus Anoxymicrobiaceae</taxon>
        <taxon>Candidatus Anoxymicrobium</taxon>
    </lineage>
</organism>
<dbReference type="Pfam" id="PF06257">
    <property type="entry name" value="VEG"/>
    <property type="match status" value="1"/>
</dbReference>
<dbReference type="Gene3D" id="2.30.30.100">
    <property type="match status" value="1"/>
</dbReference>